<dbReference type="Gene3D" id="3.40.50.720">
    <property type="entry name" value="NAD(P)-binding Rossmann-like Domain"/>
    <property type="match status" value="1"/>
</dbReference>
<dbReference type="EC" id="4.2.1.115" evidence="3"/>
<gene>
    <name evidence="3" type="primary">pseB</name>
    <name evidence="3" type="ORF">V0R50_23375</name>
</gene>
<dbReference type="Pfam" id="PF02719">
    <property type="entry name" value="Polysacc_synt_2"/>
    <property type="match status" value="1"/>
</dbReference>
<feature type="domain" description="Polysaccharide biosynthesis protein CapD-like" evidence="2">
    <location>
        <begin position="7"/>
        <end position="280"/>
    </location>
</feature>
<dbReference type="PANTHER" id="PTHR43318:SF2">
    <property type="entry name" value="UDP-N-ACETYLGLUCOSAMINE 4,6-DEHYDRATASE (INVERTING)"/>
    <property type="match status" value="1"/>
</dbReference>
<dbReference type="GO" id="GO:0016829">
    <property type="term" value="F:lyase activity"/>
    <property type="evidence" value="ECO:0007669"/>
    <property type="project" value="UniProtKB-KW"/>
</dbReference>
<dbReference type="Proteomes" id="UP001335100">
    <property type="component" value="Unassembled WGS sequence"/>
</dbReference>
<dbReference type="PANTHER" id="PTHR43318">
    <property type="entry name" value="UDP-N-ACETYLGLUCOSAMINE 4,6-DEHYDRATASE"/>
    <property type="match status" value="1"/>
</dbReference>
<organism evidence="3 4">
    <name type="scientific">Pseudomonas ulcerans</name>
    <dbReference type="NCBI Taxonomy" id="3115852"/>
    <lineage>
        <taxon>Bacteria</taxon>
        <taxon>Pseudomonadati</taxon>
        <taxon>Pseudomonadota</taxon>
        <taxon>Gammaproteobacteria</taxon>
        <taxon>Pseudomonadales</taxon>
        <taxon>Pseudomonadaceae</taxon>
        <taxon>Pseudomonas</taxon>
    </lineage>
</organism>
<name>A0ABU7HX85_9PSED</name>
<dbReference type="NCBIfam" id="TIGR03589">
    <property type="entry name" value="PseB"/>
    <property type="match status" value="1"/>
</dbReference>
<reference evidence="3 4" key="1">
    <citation type="submission" date="2024-01" db="EMBL/GenBank/DDBJ databases">
        <title>Unpublished Manusciprt.</title>
        <authorList>
            <person name="Duman M."/>
            <person name="Valdes E.G."/>
            <person name="Ajmi N."/>
            <person name="Altun S."/>
            <person name="Saticioglu I.B."/>
        </authorList>
    </citation>
    <scope>NUCLEOTIDE SEQUENCE [LARGE SCALE GENOMIC DNA]</scope>
    <source>
        <strain evidence="3 4">148P</strain>
    </source>
</reference>
<evidence type="ECO:0000313" key="4">
    <source>
        <dbReference type="Proteomes" id="UP001335100"/>
    </source>
</evidence>
<protein>
    <submittedName>
        <fullName evidence="3">UDP-N-acetylglucosamine 4,6-dehydratase (Inverting)</fullName>
        <ecNumber evidence="3">4.2.1.115</ecNumber>
    </submittedName>
</protein>
<dbReference type="InterPro" id="IPR051203">
    <property type="entry name" value="Polysaccharide_Synthase-Rel"/>
</dbReference>
<keyword evidence="3" id="KW-0456">Lyase</keyword>
<dbReference type="CDD" id="cd05237">
    <property type="entry name" value="UDP_invert_4-6DH_SDR_e"/>
    <property type="match status" value="1"/>
</dbReference>
<keyword evidence="4" id="KW-1185">Reference proteome</keyword>
<dbReference type="SUPFAM" id="SSF51735">
    <property type="entry name" value="NAD(P)-binding Rossmann-fold domains"/>
    <property type="match status" value="1"/>
</dbReference>
<proteinExistence type="inferred from homology"/>
<comment type="caution">
    <text evidence="3">The sequence shown here is derived from an EMBL/GenBank/DDBJ whole genome shotgun (WGS) entry which is preliminary data.</text>
</comment>
<comment type="similarity">
    <text evidence="1">Belongs to the polysaccharide synthase family.</text>
</comment>
<dbReference type="InterPro" id="IPR003869">
    <property type="entry name" value="Polysac_CapD-like"/>
</dbReference>
<evidence type="ECO:0000259" key="2">
    <source>
        <dbReference type="Pfam" id="PF02719"/>
    </source>
</evidence>
<dbReference type="InterPro" id="IPR036291">
    <property type="entry name" value="NAD(P)-bd_dom_sf"/>
</dbReference>
<sequence length="333" mass="36933">MFDDKSIFISGGTGSFGRNFIKCLLERYTPRRVVVFSRDELKQYEMQQQFTAPCMRWFLGDVRDAERLRQAMRGIDFVVHAAALKQVPAAEYNPTECIRTNVNGAENIIAAAIENGVEKVVALSTDKAASPINLYGATKLLSDKLFVAANNVAGSQQTRFAVVRYGNVAGSRGSVVPFFSKLIGEGAGELPITDPRMTRFWITLDHGVQFVLDSFARMHGGEIFVPKIPSIRVVDLARGMAPALPHKVVGIRPGEKLHELMIPLDDARMTLEFADHFTIEPSIRFNNVDADFAVDGLGERGRRVAEDFEYRSDTNPEFLSVSQIADLHARLPA</sequence>
<accession>A0ABU7HX85</accession>
<dbReference type="InterPro" id="IPR020025">
    <property type="entry name" value="PseB"/>
</dbReference>
<evidence type="ECO:0000256" key="1">
    <source>
        <dbReference type="ARBA" id="ARBA00007430"/>
    </source>
</evidence>
<dbReference type="EMBL" id="JAZDQJ010000034">
    <property type="protein sequence ID" value="MEE1936177.1"/>
    <property type="molecule type" value="Genomic_DNA"/>
</dbReference>
<evidence type="ECO:0000313" key="3">
    <source>
        <dbReference type="EMBL" id="MEE1936177.1"/>
    </source>
</evidence>
<dbReference type="RefSeq" id="WP_330076873.1">
    <property type="nucleotide sequence ID" value="NZ_JAZDQJ010000034.1"/>
</dbReference>